<keyword evidence="5" id="KW-0862">Zinc</keyword>
<keyword evidence="3" id="KW-0677">Repeat</keyword>
<feature type="region of interest" description="Disordered" evidence="8">
    <location>
        <begin position="1"/>
        <end position="39"/>
    </location>
</feature>
<dbReference type="GO" id="GO:0005634">
    <property type="term" value="C:nucleus"/>
    <property type="evidence" value="ECO:0007669"/>
    <property type="project" value="UniProtKB-SubCell"/>
</dbReference>
<dbReference type="PANTHER" id="PTHR40626">
    <property type="entry name" value="MIP31509P"/>
    <property type="match status" value="1"/>
</dbReference>
<evidence type="ECO:0000256" key="7">
    <source>
        <dbReference type="PROSITE-ProRule" id="PRU00042"/>
    </source>
</evidence>
<dbReference type="GO" id="GO:0000981">
    <property type="term" value="F:DNA-binding transcription factor activity, RNA polymerase II-specific"/>
    <property type="evidence" value="ECO:0007669"/>
    <property type="project" value="InterPro"/>
</dbReference>
<feature type="compositionally biased region" description="Polar residues" evidence="8">
    <location>
        <begin position="14"/>
        <end position="29"/>
    </location>
</feature>
<evidence type="ECO:0000313" key="11">
    <source>
        <dbReference type="Proteomes" id="UP000777438"/>
    </source>
</evidence>
<evidence type="ECO:0000259" key="9">
    <source>
        <dbReference type="PROSITE" id="PS50157"/>
    </source>
</evidence>
<feature type="region of interest" description="Disordered" evidence="8">
    <location>
        <begin position="369"/>
        <end position="394"/>
    </location>
</feature>
<organism evidence="10 11">
    <name type="scientific">Thelonectria olida</name>
    <dbReference type="NCBI Taxonomy" id="1576542"/>
    <lineage>
        <taxon>Eukaryota</taxon>
        <taxon>Fungi</taxon>
        <taxon>Dikarya</taxon>
        <taxon>Ascomycota</taxon>
        <taxon>Pezizomycotina</taxon>
        <taxon>Sordariomycetes</taxon>
        <taxon>Hypocreomycetidae</taxon>
        <taxon>Hypocreales</taxon>
        <taxon>Nectriaceae</taxon>
        <taxon>Thelonectria</taxon>
    </lineage>
</organism>
<keyword evidence="4 7" id="KW-0863">Zinc-finger</keyword>
<dbReference type="AlphaFoldDB" id="A0A9P9AI56"/>
<comment type="subcellular location">
    <subcellularLocation>
        <location evidence="1">Nucleus</location>
    </subcellularLocation>
</comment>
<evidence type="ECO:0000256" key="4">
    <source>
        <dbReference type="ARBA" id="ARBA00022771"/>
    </source>
</evidence>
<protein>
    <recommendedName>
        <fullName evidence="9">C2H2-type domain-containing protein</fullName>
    </recommendedName>
</protein>
<accession>A0A9P9AI56</accession>
<dbReference type="InterPro" id="IPR036236">
    <property type="entry name" value="Znf_C2H2_sf"/>
</dbReference>
<evidence type="ECO:0000256" key="6">
    <source>
        <dbReference type="ARBA" id="ARBA00023242"/>
    </source>
</evidence>
<dbReference type="SMART" id="SM00355">
    <property type="entry name" value="ZnF_C2H2"/>
    <property type="match status" value="2"/>
</dbReference>
<dbReference type="FunFam" id="3.30.160.60:FF:000145">
    <property type="entry name" value="Zinc finger protein 574"/>
    <property type="match status" value="1"/>
</dbReference>
<feature type="domain" description="C2H2-type" evidence="9">
    <location>
        <begin position="65"/>
        <end position="93"/>
    </location>
</feature>
<dbReference type="OrthoDB" id="6077919at2759"/>
<keyword evidence="2" id="KW-0479">Metal-binding</keyword>
<evidence type="ECO:0000256" key="8">
    <source>
        <dbReference type="SAM" id="MobiDB-lite"/>
    </source>
</evidence>
<evidence type="ECO:0000256" key="1">
    <source>
        <dbReference type="ARBA" id="ARBA00004123"/>
    </source>
</evidence>
<keyword evidence="11" id="KW-1185">Reference proteome</keyword>
<sequence>MSNLPWSNAAVGSAPSTADHSVSTITTNTKENKPRPHVCGTCQRSFVRLQHLKRHERSHTKEKPFECPKCARCFPRGDMLLRHKQKLHQTLTPLSHSQNCRESASSIVPGQVRARENRVARPNPAALIAPATSMRPPGNTVANVDGSSMQMVATADASVAGGIPRTHSHNGHLSLAGLPIHSLDHDFSGLSAAAGQWGTQHGLVKPETHTLGGLEASNCLQTAPPLVACDMDAEFDFGSVFFEQDLATNLNTLYYIDSPPSMASEQASPFASSWNERPLSQTLDDSSEWFTGFEHAMAFLATENVVDESSPPAITMTIQGGISDVRLDGSNHPSPARTSTIWQPSVMDPLQMPNPVTKDLNGSVFPDLLDRNSLLPPPASRKIDDPDFSTPPPSLNSFAPSVVIPLASTPVRRRPPIHDRTYGL</sequence>
<gene>
    <name evidence="10" type="ORF">B0T10DRAFT_594844</name>
</gene>
<feature type="domain" description="C2H2-type" evidence="9">
    <location>
        <begin position="37"/>
        <end position="64"/>
    </location>
</feature>
<evidence type="ECO:0000313" key="10">
    <source>
        <dbReference type="EMBL" id="KAH6869281.1"/>
    </source>
</evidence>
<dbReference type="InterPro" id="IPR013087">
    <property type="entry name" value="Znf_C2H2_type"/>
</dbReference>
<reference evidence="10 11" key="1">
    <citation type="journal article" date="2021" name="Nat. Commun.">
        <title>Genetic determinants of endophytism in the Arabidopsis root mycobiome.</title>
        <authorList>
            <person name="Mesny F."/>
            <person name="Miyauchi S."/>
            <person name="Thiergart T."/>
            <person name="Pickel B."/>
            <person name="Atanasova L."/>
            <person name="Karlsson M."/>
            <person name="Huettel B."/>
            <person name="Barry K.W."/>
            <person name="Haridas S."/>
            <person name="Chen C."/>
            <person name="Bauer D."/>
            <person name="Andreopoulos W."/>
            <person name="Pangilinan J."/>
            <person name="LaButti K."/>
            <person name="Riley R."/>
            <person name="Lipzen A."/>
            <person name="Clum A."/>
            <person name="Drula E."/>
            <person name="Henrissat B."/>
            <person name="Kohler A."/>
            <person name="Grigoriev I.V."/>
            <person name="Martin F.M."/>
            <person name="Hacquard S."/>
        </authorList>
    </citation>
    <scope>NUCLEOTIDE SEQUENCE [LARGE SCALE GENOMIC DNA]</scope>
    <source>
        <strain evidence="10 11">MPI-CAGE-CH-0241</strain>
    </source>
</reference>
<keyword evidence="6" id="KW-0539">Nucleus</keyword>
<name>A0A9P9AI56_9HYPO</name>
<dbReference type="EMBL" id="JAGPYM010000075">
    <property type="protein sequence ID" value="KAH6869281.1"/>
    <property type="molecule type" value="Genomic_DNA"/>
</dbReference>
<dbReference type="GO" id="GO:0008270">
    <property type="term" value="F:zinc ion binding"/>
    <property type="evidence" value="ECO:0007669"/>
    <property type="project" value="UniProtKB-KW"/>
</dbReference>
<dbReference type="Proteomes" id="UP000777438">
    <property type="component" value="Unassembled WGS sequence"/>
</dbReference>
<dbReference type="GO" id="GO:0000978">
    <property type="term" value="F:RNA polymerase II cis-regulatory region sequence-specific DNA binding"/>
    <property type="evidence" value="ECO:0007669"/>
    <property type="project" value="InterPro"/>
</dbReference>
<dbReference type="Gene3D" id="3.30.160.60">
    <property type="entry name" value="Classic Zinc Finger"/>
    <property type="match status" value="2"/>
</dbReference>
<dbReference type="GO" id="GO:0000785">
    <property type="term" value="C:chromatin"/>
    <property type="evidence" value="ECO:0007669"/>
    <property type="project" value="TreeGrafter"/>
</dbReference>
<comment type="caution">
    <text evidence="10">The sequence shown here is derived from an EMBL/GenBank/DDBJ whole genome shotgun (WGS) entry which is preliminary data.</text>
</comment>
<evidence type="ECO:0000256" key="3">
    <source>
        <dbReference type="ARBA" id="ARBA00022737"/>
    </source>
</evidence>
<dbReference type="SUPFAM" id="SSF57667">
    <property type="entry name" value="beta-beta-alpha zinc fingers"/>
    <property type="match status" value="1"/>
</dbReference>
<dbReference type="PANTHER" id="PTHR40626:SF13">
    <property type="entry name" value="RESPIRATION FACTOR 2-RELATED"/>
    <property type="match status" value="1"/>
</dbReference>
<proteinExistence type="predicted"/>
<dbReference type="PROSITE" id="PS50157">
    <property type="entry name" value="ZINC_FINGER_C2H2_2"/>
    <property type="match status" value="2"/>
</dbReference>
<dbReference type="InterPro" id="IPR051059">
    <property type="entry name" value="VerF-like"/>
</dbReference>
<evidence type="ECO:0000256" key="5">
    <source>
        <dbReference type="ARBA" id="ARBA00022833"/>
    </source>
</evidence>
<dbReference type="Pfam" id="PF00096">
    <property type="entry name" value="zf-C2H2"/>
    <property type="match status" value="2"/>
</dbReference>
<dbReference type="PROSITE" id="PS00028">
    <property type="entry name" value="ZINC_FINGER_C2H2_1"/>
    <property type="match status" value="2"/>
</dbReference>
<evidence type="ECO:0000256" key="2">
    <source>
        <dbReference type="ARBA" id="ARBA00022723"/>
    </source>
</evidence>